<feature type="domain" description="Wax synthase" evidence="9">
    <location>
        <begin position="271"/>
        <end position="347"/>
    </location>
</feature>
<evidence type="ECO:0000256" key="3">
    <source>
        <dbReference type="ARBA" id="ARBA00007282"/>
    </source>
</evidence>
<dbReference type="OrthoDB" id="1077582at2759"/>
<feature type="transmembrane region" description="Helical" evidence="8">
    <location>
        <begin position="224"/>
        <end position="249"/>
    </location>
</feature>
<gene>
    <name evidence="10" type="ORF">CROQUDRAFT_44662</name>
</gene>
<keyword evidence="7 8" id="KW-0472">Membrane</keyword>
<evidence type="ECO:0000313" key="10">
    <source>
        <dbReference type="EMBL" id="KAG0146255.1"/>
    </source>
</evidence>
<feature type="transmembrane region" description="Helical" evidence="8">
    <location>
        <begin position="391"/>
        <end position="408"/>
    </location>
</feature>
<proteinExistence type="inferred from homology"/>
<dbReference type="InterPro" id="IPR044851">
    <property type="entry name" value="Wax_synthase"/>
</dbReference>
<comment type="pathway">
    <text evidence="2">Secondary metabolite biosynthesis.</text>
</comment>
<evidence type="ECO:0000256" key="2">
    <source>
        <dbReference type="ARBA" id="ARBA00005179"/>
    </source>
</evidence>
<dbReference type="AlphaFoldDB" id="A0A9P6NMK7"/>
<feature type="transmembrane region" description="Helical" evidence="8">
    <location>
        <begin position="362"/>
        <end position="379"/>
    </location>
</feature>
<feature type="transmembrane region" description="Helical" evidence="8">
    <location>
        <begin position="323"/>
        <end position="342"/>
    </location>
</feature>
<dbReference type="GO" id="GO:0006629">
    <property type="term" value="P:lipid metabolic process"/>
    <property type="evidence" value="ECO:0007669"/>
    <property type="project" value="InterPro"/>
</dbReference>
<organism evidence="10 11">
    <name type="scientific">Cronartium quercuum f. sp. fusiforme G11</name>
    <dbReference type="NCBI Taxonomy" id="708437"/>
    <lineage>
        <taxon>Eukaryota</taxon>
        <taxon>Fungi</taxon>
        <taxon>Dikarya</taxon>
        <taxon>Basidiomycota</taxon>
        <taxon>Pucciniomycotina</taxon>
        <taxon>Pucciniomycetes</taxon>
        <taxon>Pucciniales</taxon>
        <taxon>Coleosporiaceae</taxon>
        <taxon>Cronartium</taxon>
    </lineage>
</organism>
<keyword evidence="5 8" id="KW-0812">Transmembrane</keyword>
<comment type="caution">
    <text evidence="10">The sequence shown here is derived from an EMBL/GenBank/DDBJ whole genome shotgun (WGS) entry which is preliminary data.</text>
</comment>
<comment type="similarity">
    <text evidence="3">Belongs to the wax synthase family.</text>
</comment>
<dbReference type="EMBL" id="MU167263">
    <property type="protein sequence ID" value="KAG0146255.1"/>
    <property type="molecule type" value="Genomic_DNA"/>
</dbReference>
<keyword evidence="6 8" id="KW-1133">Transmembrane helix</keyword>
<reference evidence="10" key="1">
    <citation type="submission" date="2013-11" db="EMBL/GenBank/DDBJ databases">
        <title>Genome sequence of the fusiform rust pathogen reveals effectors for host alternation and coevolution with pine.</title>
        <authorList>
            <consortium name="DOE Joint Genome Institute"/>
            <person name="Smith K."/>
            <person name="Pendleton A."/>
            <person name="Kubisiak T."/>
            <person name="Anderson C."/>
            <person name="Salamov A."/>
            <person name="Aerts A."/>
            <person name="Riley R."/>
            <person name="Clum A."/>
            <person name="Lindquist E."/>
            <person name="Ence D."/>
            <person name="Campbell M."/>
            <person name="Kronenberg Z."/>
            <person name="Feau N."/>
            <person name="Dhillon B."/>
            <person name="Hamelin R."/>
            <person name="Burleigh J."/>
            <person name="Smith J."/>
            <person name="Yandell M."/>
            <person name="Nelson C."/>
            <person name="Grigoriev I."/>
            <person name="Davis J."/>
        </authorList>
    </citation>
    <scope>NUCLEOTIDE SEQUENCE</scope>
    <source>
        <strain evidence="10">G11</strain>
    </source>
</reference>
<dbReference type="PANTHER" id="PTHR31595:SF57">
    <property type="entry name" value="OS04G0481900 PROTEIN"/>
    <property type="match status" value="1"/>
</dbReference>
<evidence type="ECO:0000256" key="1">
    <source>
        <dbReference type="ARBA" id="ARBA00004141"/>
    </source>
</evidence>
<dbReference type="GO" id="GO:0016020">
    <property type="term" value="C:membrane"/>
    <property type="evidence" value="ECO:0007669"/>
    <property type="project" value="UniProtKB-SubCell"/>
</dbReference>
<protein>
    <recommendedName>
        <fullName evidence="9">Wax synthase domain-containing protein</fullName>
    </recommendedName>
</protein>
<dbReference type="PANTHER" id="PTHR31595">
    <property type="entry name" value="LONG-CHAIN-ALCOHOL O-FATTY-ACYLTRANSFERASE 3-RELATED"/>
    <property type="match status" value="1"/>
</dbReference>
<dbReference type="InterPro" id="IPR032805">
    <property type="entry name" value="Wax_synthase_dom"/>
</dbReference>
<evidence type="ECO:0000256" key="7">
    <source>
        <dbReference type="ARBA" id="ARBA00023136"/>
    </source>
</evidence>
<evidence type="ECO:0000313" key="11">
    <source>
        <dbReference type="Proteomes" id="UP000886653"/>
    </source>
</evidence>
<evidence type="ECO:0000256" key="6">
    <source>
        <dbReference type="ARBA" id="ARBA00022989"/>
    </source>
</evidence>
<evidence type="ECO:0000256" key="5">
    <source>
        <dbReference type="ARBA" id="ARBA00022692"/>
    </source>
</evidence>
<dbReference type="Proteomes" id="UP000886653">
    <property type="component" value="Unassembled WGS sequence"/>
</dbReference>
<evidence type="ECO:0000256" key="8">
    <source>
        <dbReference type="SAM" id="Phobius"/>
    </source>
</evidence>
<evidence type="ECO:0000259" key="9">
    <source>
        <dbReference type="Pfam" id="PF13813"/>
    </source>
</evidence>
<accession>A0A9P6NMK7</accession>
<name>A0A9P6NMK7_9BASI</name>
<sequence>MAETGPTIACGRPTIKTYLPSVLLILQCALLHPTFAHSRFTRLIRTSLTPINFIWCFTLPFRCSSRQPEDADPIKKLALSTLAFYMAIKSLEWGFASSAYYTRSLKTVDGIQRWEKIKDLSGSYKKLQEEEPCGLLKLTMWTLLHLSSQRGLHFTWGPTTVANTHGLPTLLLRLFSVKIPLTISLAFLVMTRDSPLGTPTSALLSLGVPNFPGLKIVSEALCTAGYGIFLASSMDLGFTFAAIVATLLYKLGTRVRCPDVILELVDPRYYVPIFNSPHKSSSVADFWGRGWHTCAQRIFLVLGGKPMTWLTKKIGANWRTQRVAGLFATFAASAIYHEYGVLAIAHSDKPHHYLFTEFPGTAFYFMVQPLAIIIEPYIIPHIPKALGGGKLWVWAFQILVAYPFRIRYMKDAHTLSPIRPLQQWTWMYILFPFEP</sequence>
<dbReference type="Pfam" id="PF13813">
    <property type="entry name" value="MBOAT_2"/>
    <property type="match status" value="1"/>
</dbReference>
<evidence type="ECO:0000256" key="4">
    <source>
        <dbReference type="ARBA" id="ARBA00022679"/>
    </source>
</evidence>
<keyword evidence="11" id="KW-1185">Reference proteome</keyword>
<comment type="subcellular location">
    <subcellularLocation>
        <location evidence="1">Membrane</location>
        <topology evidence="1">Multi-pass membrane protein</topology>
    </subcellularLocation>
</comment>
<keyword evidence="4" id="KW-0808">Transferase</keyword>
<dbReference type="GO" id="GO:0008374">
    <property type="term" value="F:O-acyltransferase activity"/>
    <property type="evidence" value="ECO:0007669"/>
    <property type="project" value="InterPro"/>
</dbReference>